<reference evidence="2 3" key="1">
    <citation type="submission" date="2019-03" db="EMBL/GenBank/DDBJ databases">
        <title>Genomic Encyclopedia of Type Strains, Phase IV (KMG-IV): sequencing the most valuable type-strain genomes for metagenomic binning, comparative biology and taxonomic classification.</title>
        <authorList>
            <person name="Goeker M."/>
        </authorList>
    </citation>
    <scope>NUCLEOTIDE SEQUENCE [LARGE SCALE GENOMIC DNA]</scope>
    <source>
        <strain evidence="2 3">DSM 46770</strain>
    </source>
</reference>
<protein>
    <submittedName>
        <fullName evidence="2">S-adenosyl methyltransferase</fullName>
    </submittedName>
</protein>
<evidence type="ECO:0000313" key="2">
    <source>
        <dbReference type="EMBL" id="TDQ43587.1"/>
    </source>
</evidence>
<organism evidence="2 3">
    <name type="scientific">Actinorugispora endophytica</name>
    <dbReference type="NCBI Taxonomy" id="1605990"/>
    <lineage>
        <taxon>Bacteria</taxon>
        <taxon>Bacillati</taxon>
        <taxon>Actinomycetota</taxon>
        <taxon>Actinomycetes</taxon>
        <taxon>Streptosporangiales</taxon>
        <taxon>Nocardiopsidaceae</taxon>
        <taxon>Actinorugispora</taxon>
    </lineage>
</organism>
<keyword evidence="3" id="KW-1185">Reference proteome</keyword>
<name>A0A4V3D6D6_9ACTN</name>
<keyword evidence="2" id="KW-0489">Methyltransferase</keyword>
<sequence>MAGKGFSGRHPYPHEIPSPPDIDMSVPTVARTYDALLDGKDNFTPDREAAEVVESVNPGTKALARQNRAFLSRGVTYVAETLKIDQFLDLGSGLPTVENTHQVAQRVNPNARVVYVDIDPIVLAHGRAILADNANTTVATSDLRDVDVVLDSPETRRLIDFDRPVCVMLVSLLHCVPDADDPWGLVRRYFDRLAPGSALVMSHLTSDDADAARVFTEHVHELGMDWGRVRFPDEVAHAFDSLELVSPTADDSAEPVLVDCVTWRNGDVAPLKRPADPAQKIWEHAGVGIKP</sequence>
<evidence type="ECO:0000256" key="1">
    <source>
        <dbReference type="SAM" id="MobiDB-lite"/>
    </source>
</evidence>
<dbReference type="InterPro" id="IPR029063">
    <property type="entry name" value="SAM-dependent_MTases_sf"/>
</dbReference>
<dbReference type="AlphaFoldDB" id="A0A4V3D6D6"/>
<dbReference type="InterPro" id="IPR006764">
    <property type="entry name" value="SAM_dep_MeTrfase_SAV2177_type"/>
</dbReference>
<accession>A0A4V3D6D6</accession>
<feature type="region of interest" description="Disordered" evidence="1">
    <location>
        <begin position="1"/>
        <end position="24"/>
    </location>
</feature>
<dbReference type="EMBL" id="SNYN01000041">
    <property type="protein sequence ID" value="TDQ43587.1"/>
    <property type="molecule type" value="Genomic_DNA"/>
</dbReference>
<keyword evidence="2" id="KW-0808">Transferase</keyword>
<dbReference type="GO" id="GO:0008168">
    <property type="term" value="F:methyltransferase activity"/>
    <property type="evidence" value="ECO:0007669"/>
    <property type="project" value="UniProtKB-KW"/>
</dbReference>
<dbReference type="CDD" id="cd02440">
    <property type="entry name" value="AdoMet_MTases"/>
    <property type="match status" value="1"/>
</dbReference>
<dbReference type="SUPFAM" id="SSF53335">
    <property type="entry name" value="S-adenosyl-L-methionine-dependent methyltransferases"/>
    <property type="match status" value="1"/>
</dbReference>
<evidence type="ECO:0000313" key="3">
    <source>
        <dbReference type="Proteomes" id="UP000295281"/>
    </source>
</evidence>
<proteinExistence type="predicted"/>
<gene>
    <name evidence="2" type="ORF">EV190_1411</name>
</gene>
<dbReference type="GO" id="GO:0032259">
    <property type="term" value="P:methylation"/>
    <property type="evidence" value="ECO:0007669"/>
    <property type="project" value="UniProtKB-KW"/>
</dbReference>
<dbReference type="Gene3D" id="3.40.50.150">
    <property type="entry name" value="Vaccinia Virus protein VP39"/>
    <property type="match status" value="1"/>
</dbReference>
<dbReference type="PIRSF" id="PIRSF017393">
    <property type="entry name" value="MTase_SAV2177"/>
    <property type="match status" value="1"/>
</dbReference>
<dbReference type="Proteomes" id="UP000295281">
    <property type="component" value="Unassembled WGS sequence"/>
</dbReference>
<dbReference type="Pfam" id="PF04672">
    <property type="entry name" value="Methyltransf_19"/>
    <property type="match status" value="1"/>
</dbReference>
<comment type="caution">
    <text evidence="2">The sequence shown here is derived from an EMBL/GenBank/DDBJ whole genome shotgun (WGS) entry which is preliminary data.</text>
</comment>